<evidence type="ECO:0000259" key="5">
    <source>
        <dbReference type="Pfam" id="PF22506"/>
    </source>
</evidence>
<evidence type="ECO:0000313" key="6">
    <source>
        <dbReference type="EMBL" id="MDM5272411.1"/>
    </source>
</evidence>
<sequence>MFKKIILLLSLLFAVSEAKVLDAVAVTVDGEAITTAEIKAVREQMNISKKEAIDILIQDRLQQIAVKDIEIPESDVDKKIAMIAQQNNISVPKMQKILKEQGTSWTQYRSNIRKSMKKEKFFVQKVAKEMPEVTDEKLMAYYQEHQNEFIMPTSIDVIEYSAPTKQAMETFMKTQQGLEGTPLSKDTATLNPTLLQMMMQTPNGGFTQPLNAGDRYVVYRVQSKNGQSTVAFDQVKSLLAGKWMQEQREKALKDYFKKMRTGAIIEFIRK</sequence>
<dbReference type="GO" id="GO:0016853">
    <property type="term" value="F:isomerase activity"/>
    <property type="evidence" value="ECO:0007669"/>
    <property type="project" value="UniProtKB-KW"/>
</dbReference>
<dbReference type="PANTHER" id="PTHR47637">
    <property type="entry name" value="CHAPERONE SURA"/>
    <property type="match status" value="1"/>
</dbReference>
<keyword evidence="7" id="KW-1185">Reference proteome</keyword>
<organism evidence="6 7">
    <name type="scientific">Sulfurovum zhangzhouensis</name>
    <dbReference type="NCBI Taxonomy" id="3019067"/>
    <lineage>
        <taxon>Bacteria</taxon>
        <taxon>Pseudomonadati</taxon>
        <taxon>Campylobacterota</taxon>
        <taxon>Epsilonproteobacteria</taxon>
        <taxon>Campylobacterales</taxon>
        <taxon>Sulfurovaceae</taxon>
        <taxon>Sulfurovum</taxon>
    </lineage>
</organism>
<evidence type="ECO:0000256" key="1">
    <source>
        <dbReference type="ARBA" id="ARBA00022729"/>
    </source>
</evidence>
<evidence type="ECO:0000259" key="4">
    <source>
        <dbReference type="Pfam" id="PF09312"/>
    </source>
</evidence>
<evidence type="ECO:0000256" key="3">
    <source>
        <dbReference type="SAM" id="SignalP"/>
    </source>
</evidence>
<keyword evidence="2" id="KW-0697">Rotamase</keyword>
<feature type="domain" description="Cj1289-like C-terminal" evidence="5">
    <location>
        <begin position="135"/>
        <end position="224"/>
    </location>
</feature>
<name>A0ABT7QZZ2_9BACT</name>
<dbReference type="GO" id="GO:0005524">
    <property type="term" value="F:ATP binding"/>
    <property type="evidence" value="ECO:0007669"/>
    <property type="project" value="UniProtKB-KW"/>
</dbReference>
<reference evidence="6" key="1">
    <citation type="submission" date="2023-01" db="EMBL/GenBank/DDBJ databases">
        <title>Sulfurovum sp. zt1-1 genome assembly.</title>
        <authorList>
            <person name="Wang J."/>
        </authorList>
    </citation>
    <scope>NUCLEOTIDE SEQUENCE</scope>
    <source>
        <strain evidence="6">Zt1-1</strain>
    </source>
</reference>
<dbReference type="SUPFAM" id="SSF109998">
    <property type="entry name" value="Triger factor/SurA peptide-binding domain-like"/>
    <property type="match status" value="1"/>
</dbReference>
<dbReference type="Gene3D" id="3.10.50.40">
    <property type="match status" value="1"/>
</dbReference>
<keyword evidence="6" id="KW-0413">Isomerase</keyword>
<dbReference type="Pfam" id="PF22506">
    <property type="entry name" value="Cj1289-like_C"/>
    <property type="match status" value="1"/>
</dbReference>
<dbReference type="InterPro" id="IPR055131">
    <property type="entry name" value="Cj1289-like_C"/>
</dbReference>
<feature type="chain" id="PRO_5046669750" evidence="3">
    <location>
        <begin position="19"/>
        <end position="270"/>
    </location>
</feature>
<dbReference type="PANTHER" id="PTHR47637:SF1">
    <property type="entry name" value="CHAPERONE SURA"/>
    <property type="match status" value="1"/>
</dbReference>
<protein>
    <submittedName>
        <fullName evidence="6">Peptidyl-prolyl cis-trans isomerase</fullName>
    </submittedName>
</protein>
<dbReference type="Pfam" id="PF09312">
    <property type="entry name" value="SurA_N"/>
    <property type="match status" value="1"/>
</dbReference>
<dbReference type="Gene3D" id="1.10.4030.10">
    <property type="entry name" value="Porin chaperone SurA, peptide-binding domain"/>
    <property type="match status" value="1"/>
</dbReference>
<dbReference type="InterPro" id="IPR046357">
    <property type="entry name" value="PPIase_dom_sf"/>
</dbReference>
<keyword evidence="6" id="KW-0067">ATP-binding</keyword>
<feature type="signal peptide" evidence="3">
    <location>
        <begin position="1"/>
        <end position="18"/>
    </location>
</feature>
<dbReference type="InterPro" id="IPR015391">
    <property type="entry name" value="SurA_N"/>
</dbReference>
<accession>A0ABT7QZZ2</accession>
<evidence type="ECO:0000256" key="2">
    <source>
        <dbReference type="ARBA" id="ARBA00023110"/>
    </source>
</evidence>
<feature type="domain" description="SurA N-terminal" evidence="4">
    <location>
        <begin position="51"/>
        <end position="116"/>
    </location>
</feature>
<evidence type="ECO:0000313" key="7">
    <source>
        <dbReference type="Proteomes" id="UP001169069"/>
    </source>
</evidence>
<keyword evidence="1 3" id="KW-0732">Signal</keyword>
<comment type="caution">
    <text evidence="6">The sequence shown here is derived from an EMBL/GenBank/DDBJ whole genome shotgun (WGS) entry which is preliminary data.</text>
</comment>
<proteinExistence type="predicted"/>
<dbReference type="RefSeq" id="WP_289414213.1">
    <property type="nucleotide sequence ID" value="NZ_JAQIBD010000003.1"/>
</dbReference>
<dbReference type="EMBL" id="JAQIBD010000003">
    <property type="protein sequence ID" value="MDM5272411.1"/>
    <property type="molecule type" value="Genomic_DNA"/>
</dbReference>
<dbReference type="InterPro" id="IPR050280">
    <property type="entry name" value="OMP_Chaperone_SurA"/>
</dbReference>
<keyword evidence="6" id="KW-0547">Nucleotide-binding</keyword>
<gene>
    <name evidence="6" type="ORF">PGH07_09490</name>
</gene>
<dbReference type="InterPro" id="IPR027304">
    <property type="entry name" value="Trigger_fact/SurA_dom_sf"/>
</dbReference>
<dbReference type="Proteomes" id="UP001169069">
    <property type="component" value="Unassembled WGS sequence"/>
</dbReference>